<protein>
    <submittedName>
        <fullName evidence="1">Uncharacterized protein</fullName>
    </submittedName>
</protein>
<comment type="caution">
    <text evidence="1">The sequence shown here is derived from an EMBL/GenBank/DDBJ whole genome shotgun (WGS) entry which is preliminary data.</text>
</comment>
<proteinExistence type="predicted"/>
<organism evidence="1 2">
    <name type="scientific">Asbolus verrucosus</name>
    <name type="common">Desert ironclad beetle</name>
    <dbReference type="NCBI Taxonomy" id="1661398"/>
    <lineage>
        <taxon>Eukaryota</taxon>
        <taxon>Metazoa</taxon>
        <taxon>Ecdysozoa</taxon>
        <taxon>Arthropoda</taxon>
        <taxon>Hexapoda</taxon>
        <taxon>Insecta</taxon>
        <taxon>Pterygota</taxon>
        <taxon>Neoptera</taxon>
        <taxon>Endopterygota</taxon>
        <taxon>Coleoptera</taxon>
        <taxon>Polyphaga</taxon>
        <taxon>Cucujiformia</taxon>
        <taxon>Tenebrionidae</taxon>
        <taxon>Pimeliinae</taxon>
        <taxon>Asbolus</taxon>
    </lineage>
</organism>
<reference evidence="1 2" key="1">
    <citation type="submission" date="2017-03" db="EMBL/GenBank/DDBJ databases">
        <title>Genome of the blue death feigning beetle - Asbolus verrucosus.</title>
        <authorList>
            <person name="Rider S.D."/>
        </authorList>
    </citation>
    <scope>NUCLEOTIDE SEQUENCE [LARGE SCALE GENOMIC DNA]</scope>
    <source>
        <strain evidence="1">Butters</strain>
        <tissue evidence="1">Head and leg muscle</tissue>
    </source>
</reference>
<dbReference type="EMBL" id="QDEB01097105">
    <property type="protein sequence ID" value="RZC32465.1"/>
    <property type="molecule type" value="Genomic_DNA"/>
</dbReference>
<dbReference type="Proteomes" id="UP000292052">
    <property type="component" value="Unassembled WGS sequence"/>
</dbReference>
<keyword evidence="2" id="KW-1185">Reference proteome</keyword>
<accession>A0A482VI78</accession>
<name>A0A482VI78_ASBVE</name>
<evidence type="ECO:0000313" key="2">
    <source>
        <dbReference type="Proteomes" id="UP000292052"/>
    </source>
</evidence>
<gene>
    <name evidence="1" type="ORF">BDFB_004201</name>
</gene>
<evidence type="ECO:0000313" key="1">
    <source>
        <dbReference type="EMBL" id="RZC32465.1"/>
    </source>
</evidence>
<sequence>MGYLIVAIRMYGQMNTLIEFNSVVFSDNFP</sequence>
<dbReference type="AlphaFoldDB" id="A0A482VI78"/>